<dbReference type="SUPFAM" id="SSF56300">
    <property type="entry name" value="Metallo-dependent phosphatases"/>
    <property type="match status" value="1"/>
</dbReference>
<proteinExistence type="inferred from homology"/>
<keyword evidence="1" id="KW-0479">Metal-binding</keyword>
<dbReference type="PANTHER" id="PTHR42988:SF2">
    <property type="entry name" value="CYCLIC NUCLEOTIDE PHOSPHODIESTERASE CBUA0032-RELATED"/>
    <property type="match status" value="1"/>
</dbReference>
<evidence type="ECO:0000256" key="1">
    <source>
        <dbReference type="ARBA" id="ARBA00022723"/>
    </source>
</evidence>
<evidence type="ECO:0000259" key="5">
    <source>
        <dbReference type="Pfam" id="PF00149"/>
    </source>
</evidence>
<keyword evidence="3" id="KW-0408">Iron</keyword>
<dbReference type="InterPro" id="IPR050884">
    <property type="entry name" value="CNP_phosphodiesterase-III"/>
</dbReference>
<dbReference type="InterPro" id="IPR004843">
    <property type="entry name" value="Calcineurin-like_PHP"/>
</dbReference>
<dbReference type="InterPro" id="IPR026575">
    <property type="entry name" value="GpdQ/CpdA-like"/>
</dbReference>
<feature type="domain" description="Calcineurin-like phosphoesterase" evidence="5">
    <location>
        <begin position="15"/>
        <end position="206"/>
    </location>
</feature>
<accession>A0A2A5CI12</accession>
<dbReference type="AlphaFoldDB" id="A0A2A5CI12"/>
<gene>
    <name evidence="6" type="ORF">COA71_00685</name>
</gene>
<organism evidence="6 7">
    <name type="scientific">SAR86 cluster bacterium</name>
    <dbReference type="NCBI Taxonomy" id="2030880"/>
    <lineage>
        <taxon>Bacteria</taxon>
        <taxon>Pseudomonadati</taxon>
        <taxon>Pseudomonadota</taxon>
        <taxon>Gammaproteobacteria</taxon>
        <taxon>SAR86 cluster</taxon>
    </lineage>
</organism>
<dbReference type="PANTHER" id="PTHR42988">
    <property type="entry name" value="PHOSPHOHYDROLASE"/>
    <property type="match status" value="1"/>
</dbReference>
<reference evidence="7" key="1">
    <citation type="submission" date="2017-08" db="EMBL/GenBank/DDBJ databases">
        <title>A dynamic microbial community with high functional redundancy inhabits the cold, oxic subseafloor aquifer.</title>
        <authorList>
            <person name="Tully B.J."/>
            <person name="Wheat C.G."/>
            <person name="Glazer B.T."/>
            <person name="Huber J.A."/>
        </authorList>
    </citation>
    <scope>NUCLEOTIDE SEQUENCE [LARGE SCALE GENOMIC DNA]</scope>
</reference>
<dbReference type="Pfam" id="PF00149">
    <property type="entry name" value="Metallophos"/>
    <property type="match status" value="1"/>
</dbReference>
<dbReference type="GO" id="GO:0046872">
    <property type="term" value="F:metal ion binding"/>
    <property type="evidence" value="ECO:0007669"/>
    <property type="project" value="UniProtKB-KW"/>
</dbReference>
<dbReference type="CDD" id="cd07402">
    <property type="entry name" value="MPP_GpdQ"/>
    <property type="match status" value="1"/>
</dbReference>
<sequence length="275" mass="30935">MDKSLPKTNITESYRVIQITDSHLFADESMALVGMNCQEGLEDVIELVKEHEEAIDCILCTGDIAQDASQAAYNRFAAQINTLDAPQLWIPGNHDIIASMEQALSNKKEALEKTLRLGNWGIIMLNSCVEGHIYGMLSEQELEHLRTELEVMQSEGLYVLVAIHHNPVPVNAEWLQNHSLQNTDGFFDIIDGYQNIRAVVFGHIHQDFKISRNKVLMLGAPSTSIQFHPEHDYFSLDKENPGYRWLSLHGDGTVGTGVRRVVGKKYKLDLSSKGY</sequence>
<evidence type="ECO:0000256" key="4">
    <source>
        <dbReference type="ARBA" id="ARBA00025742"/>
    </source>
</evidence>
<dbReference type="NCBIfam" id="NF008359">
    <property type="entry name" value="PRK11148.1"/>
    <property type="match status" value="1"/>
</dbReference>
<dbReference type="EMBL" id="NVWI01000001">
    <property type="protein sequence ID" value="PCJ43422.1"/>
    <property type="molecule type" value="Genomic_DNA"/>
</dbReference>
<evidence type="ECO:0000313" key="6">
    <source>
        <dbReference type="EMBL" id="PCJ43422.1"/>
    </source>
</evidence>
<name>A0A2A5CI12_9GAMM</name>
<evidence type="ECO:0000313" key="7">
    <source>
        <dbReference type="Proteomes" id="UP000228987"/>
    </source>
</evidence>
<dbReference type="Gene3D" id="3.60.21.10">
    <property type="match status" value="1"/>
</dbReference>
<comment type="similarity">
    <text evidence="4">Belongs to the cyclic nucleotide phosphodiesterase class-III family.</text>
</comment>
<dbReference type="Proteomes" id="UP000228987">
    <property type="component" value="Unassembled WGS sequence"/>
</dbReference>
<evidence type="ECO:0000256" key="3">
    <source>
        <dbReference type="ARBA" id="ARBA00023004"/>
    </source>
</evidence>
<protein>
    <submittedName>
        <fullName evidence="6">3',5'-cyclic-AMP phosphodiesterase</fullName>
    </submittedName>
</protein>
<dbReference type="GO" id="GO:0004112">
    <property type="term" value="F:cyclic-nucleotide phosphodiesterase activity"/>
    <property type="evidence" value="ECO:0007669"/>
    <property type="project" value="InterPro"/>
</dbReference>
<dbReference type="InterPro" id="IPR029052">
    <property type="entry name" value="Metallo-depent_PP-like"/>
</dbReference>
<comment type="caution">
    <text evidence="6">The sequence shown here is derived from an EMBL/GenBank/DDBJ whole genome shotgun (WGS) entry which is preliminary data.</text>
</comment>
<evidence type="ECO:0000256" key="2">
    <source>
        <dbReference type="ARBA" id="ARBA00022801"/>
    </source>
</evidence>
<keyword evidence="2" id="KW-0378">Hydrolase</keyword>